<dbReference type="RefSeq" id="WP_255388194.1">
    <property type="nucleotide sequence ID" value="NZ_CP101508.1"/>
</dbReference>
<reference evidence="3" key="1">
    <citation type="submission" date="2022-07" db="EMBL/GenBank/DDBJ databases">
        <title>Genome sequencing of Photobacterium atrarenae GJH2-4.</title>
        <authorList>
            <person name="Park S.-J."/>
        </authorList>
    </citation>
    <scope>NUCLEOTIDE SEQUENCE</scope>
    <source>
        <strain evidence="3">GJH2-4</strain>
    </source>
</reference>
<gene>
    <name evidence="3" type="ORF">NNL38_11585</name>
</gene>
<feature type="transmembrane region" description="Helical" evidence="1">
    <location>
        <begin position="214"/>
        <end position="234"/>
    </location>
</feature>
<dbReference type="EMBL" id="CP101508">
    <property type="protein sequence ID" value="UTV26983.1"/>
    <property type="molecule type" value="Genomic_DNA"/>
</dbReference>
<feature type="domain" description="Glycosyltransferase 2-like" evidence="2">
    <location>
        <begin position="40"/>
        <end position="126"/>
    </location>
</feature>
<protein>
    <submittedName>
        <fullName evidence="3">Glycosyltransferase</fullName>
    </submittedName>
</protein>
<sequence>MLTYQFLISTYSERAFDIDYQNLPKAENLSYIVVIQKPCNNIFDINRDDIKIVYTDTIGVAKSRNIALSEATSDVVFFMDDDVSFINDKFKKIVNQYENDGRLIFATHQISDEFNEPRKQYPSDNTLHTLKSILRYGTVEISLRREFAINKSIRFDERFGAGVYLSACDEPIFLASLLKNKATGKHFDIFVFSHPRESNGTLSDKKNSIMSRGAMFKVIYGPVVSIPLIFAFFIKKCWNYKGSRFDFIKNLFLGYNHV</sequence>
<evidence type="ECO:0000256" key="1">
    <source>
        <dbReference type="SAM" id="Phobius"/>
    </source>
</evidence>
<dbReference type="InterPro" id="IPR029044">
    <property type="entry name" value="Nucleotide-diphossugar_trans"/>
</dbReference>
<dbReference type="InterPro" id="IPR001173">
    <property type="entry name" value="Glyco_trans_2-like"/>
</dbReference>
<name>A0ABY5GF18_9GAMM</name>
<dbReference type="Proteomes" id="UP001057998">
    <property type="component" value="Chromosome 1"/>
</dbReference>
<proteinExistence type="predicted"/>
<keyword evidence="1" id="KW-0472">Membrane</keyword>
<dbReference type="CDD" id="cd00761">
    <property type="entry name" value="Glyco_tranf_GTA_type"/>
    <property type="match status" value="1"/>
</dbReference>
<keyword evidence="1" id="KW-0812">Transmembrane</keyword>
<dbReference type="SUPFAM" id="SSF53448">
    <property type="entry name" value="Nucleotide-diphospho-sugar transferases"/>
    <property type="match status" value="1"/>
</dbReference>
<dbReference type="Gene3D" id="3.90.550.10">
    <property type="entry name" value="Spore Coat Polysaccharide Biosynthesis Protein SpsA, Chain A"/>
    <property type="match status" value="1"/>
</dbReference>
<dbReference type="Pfam" id="PF00535">
    <property type="entry name" value="Glycos_transf_2"/>
    <property type="match status" value="1"/>
</dbReference>
<keyword evidence="1" id="KW-1133">Transmembrane helix</keyword>
<evidence type="ECO:0000313" key="4">
    <source>
        <dbReference type="Proteomes" id="UP001057998"/>
    </source>
</evidence>
<organism evidence="3 4">
    <name type="scientific">Photobacterium atrarenae</name>
    <dbReference type="NCBI Taxonomy" id="865757"/>
    <lineage>
        <taxon>Bacteria</taxon>
        <taxon>Pseudomonadati</taxon>
        <taxon>Pseudomonadota</taxon>
        <taxon>Gammaproteobacteria</taxon>
        <taxon>Vibrionales</taxon>
        <taxon>Vibrionaceae</taxon>
        <taxon>Photobacterium</taxon>
    </lineage>
</organism>
<keyword evidence="4" id="KW-1185">Reference proteome</keyword>
<evidence type="ECO:0000259" key="2">
    <source>
        <dbReference type="Pfam" id="PF00535"/>
    </source>
</evidence>
<accession>A0ABY5GF18</accession>
<evidence type="ECO:0000313" key="3">
    <source>
        <dbReference type="EMBL" id="UTV26983.1"/>
    </source>
</evidence>